<feature type="compositionally biased region" description="Basic and acidic residues" evidence="8">
    <location>
        <begin position="438"/>
        <end position="452"/>
    </location>
</feature>
<dbReference type="PANTHER" id="PTHR11735:SF6">
    <property type="entry name" value="TRNA N6-ADENOSINE THREONYLCARBAMOYLTRANSFERASE, MITOCHONDRIAL"/>
    <property type="match status" value="1"/>
</dbReference>
<feature type="compositionally biased region" description="Polar residues" evidence="8">
    <location>
        <begin position="325"/>
        <end position="345"/>
    </location>
</feature>
<dbReference type="PRINTS" id="PR00789">
    <property type="entry name" value="OSIALOPTASE"/>
</dbReference>
<feature type="compositionally biased region" description="Polar residues" evidence="8">
    <location>
        <begin position="358"/>
        <end position="372"/>
    </location>
</feature>
<feature type="compositionally biased region" description="Polar residues" evidence="8">
    <location>
        <begin position="1"/>
        <end position="16"/>
    </location>
</feature>
<feature type="compositionally biased region" description="Pro residues" evidence="8">
    <location>
        <begin position="515"/>
        <end position="527"/>
    </location>
</feature>
<dbReference type="EMBL" id="JAUDZG010000001">
    <property type="protein sequence ID" value="KAK3310384.1"/>
    <property type="molecule type" value="Genomic_DNA"/>
</dbReference>
<keyword evidence="7" id="KW-0496">Mitochondrion</keyword>
<evidence type="ECO:0000256" key="8">
    <source>
        <dbReference type="SAM" id="MobiDB-lite"/>
    </source>
</evidence>
<comment type="subcellular location">
    <subcellularLocation>
        <location evidence="7">Mitochondrion</location>
    </subcellularLocation>
</comment>
<dbReference type="InterPro" id="IPR017861">
    <property type="entry name" value="KAE1/TsaD"/>
</dbReference>
<dbReference type="SUPFAM" id="SSF53067">
    <property type="entry name" value="Actin-like ATPase domain"/>
    <property type="match status" value="2"/>
</dbReference>
<evidence type="ECO:0000256" key="7">
    <source>
        <dbReference type="HAMAP-Rule" id="MF_03179"/>
    </source>
</evidence>
<feature type="compositionally biased region" description="Low complexity" evidence="8">
    <location>
        <begin position="220"/>
        <end position="231"/>
    </location>
</feature>
<dbReference type="Pfam" id="PF00814">
    <property type="entry name" value="TsaD"/>
    <property type="match status" value="2"/>
</dbReference>
<dbReference type="RefSeq" id="XP_062726164.1">
    <property type="nucleotide sequence ID" value="XM_062864293.1"/>
</dbReference>
<evidence type="ECO:0000256" key="6">
    <source>
        <dbReference type="ARBA" id="ARBA00048117"/>
    </source>
</evidence>
<dbReference type="Gene3D" id="3.30.420.40">
    <property type="match status" value="2"/>
</dbReference>
<name>A0AAJ0M670_9PEZI</name>
<dbReference type="InterPro" id="IPR017860">
    <property type="entry name" value="Peptidase_M22_CS"/>
</dbReference>
<dbReference type="GO" id="GO:0061711">
    <property type="term" value="F:tRNA N(6)-L-threonylcarbamoyladenine synthase activity"/>
    <property type="evidence" value="ECO:0007669"/>
    <property type="project" value="UniProtKB-EC"/>
</dbReference>
<dbReference type="EC" id="2.3.1.234" evidence="1"/>
<evidence type="ECO:0000256" key="2">
    <source>
        <dbReference type="ARBA" id="ARBA00022679"/>
    </source>
</evidence>
<keyword evidence="11" id="KW-1185">Reference proteome</keyword>
<evidence type="ECO:0000256" key="1">
    <source>
        <dbReference type="ARBA" id="ARBA00012156"/>
    </source>
</evidence>
<feature type="compositionally biased region" description="Polar residues" evidence="8">
    <location>
        <begin position="55"/>
        <end position="67"/>
    </location>
</feature>
<feature type="domain" description="Gcp-like" evidence="9">
    <location>
        <begin position="1196"/>
        <end position="1468"/>
    </location>
</feature>
<dbReference type="PANTHER" id="PTHR11735">
    <property type="entry name" value="TRNA N6-ADENOSINE THREONYLCARBAMOYLTRANSFERASE"/>
    <property type="match status" value="1"/>
</dbReference>
<feature type="region of interest" description="Disordered" evidence="8">
    <location>
        <begin position="705"/>
        <end position="735"/>
    </location>
</feature>
<comment type="catalytic activity">
    <reaction evidence="6 7">
        <text>L-threonylcarbamoyladenylate + adenosine(37) in tRNA = N(6)-L-threonylcarbamoyladenosine(37) in tRNA + AMP + H(+)</text>
        <dbReference type="Rhea" id="RHEA:37059"/>
        <dbReference type="Rhea" id="RHEA-COMP:10162"/>
        <dbReference type="Rhea" id="RHEA-COMP:10163"/>
        <dbReference type="ChEBI" id="CHEBI:15378"/>
        <dbReference type="ChEBI" id="CHEBI:73682"/>
        <dbReference type="ChEBI" id="CHEBI:74411"/>
        <dbReference type="ChEBI" id="CHEBI:74418"/>
        <dbReference type="ChEBI" id="CHEBI:456215"/>
        <dbReference type="EC" id="2.3.1.234"/>
    </reaction>
</comment>
<evidence type="ECO:0000313" key="10">
    <source>
        <dbReference type="EMBL" id="KAK3310384.1"/>
    </source>
</evidence>
<evidence type="ECO:0000256" key="5">
    <source>
        <dbReference type="ARBA" id="ARBA00023315"/>
    </source>
</evidence>
<gene>
    <name evidence="10" type="ORF">B0T15DRAFT_385708</name>
</gene>
<organism evidence="10 11">
    <name type="scientific">Chaetomium strumarium</name>
    <dbReference type="NCBI Taxonomy" id="1170767"/>
    <lineage>
        <taxon>Eukaryota</taxon>
        <taxon>Fungi</taxon>
        <taxon>Dikarya</taxon>
        <taxon>Ascomycota</taxon>
        <taxon>Pezizomycotina</taxon>
        <taxon>Sordariomycetes</taxon>
        <taxon>Sordariomycetidae</taxon>
        <taxon>Sordariales</taxon>
        <taxon>Chaetomiaceae</taxon>
        <taxon>Chaetomium</taxon>
    </lineage>
</organism>
<reference evidence="10" key="2">
    <citation type="submission" date="2023-06" db="EMBL/GenBank/DDBJ databases">
        <authorList>
            <consortium name="Lawrence Berkeley National Laboratory"/>
            <person name="Mondo S.J."/>
            <person name="Hensen N."/>
            <person name="Bonometti L."/>
            <person name="Westerberg I."/>
            <person name="Brannstrom I.O."/>
            <person name="Guillou S."/>
            <person name="Cros-Aarteil S."/>
            <person name="Calhoun S."/>
            <person name="Haridas S."/>
            <person name="Kuo A."/>
            <person name="Pangilinan J."/>
            <person name="Riley R."/>
            <person name="Labutti K."/>
            <person name="Andreopoulos B."/>
            <person name="Lipzen A."/>
            <person name="Chen C."/>
            <person name="Yanf M."/>
            <person name="Daum C."/>
            <person name="Ng V."/>
            <person name="Clum A."/>
            <person name="Steindorff A."/>
            <person name="Ohm R."/>
            <person name="Martin F."/>
            <person name="Silar P."/>
            <person name="Natvig D."/>
            <person name="Lalanne C."/>
            <person name="Gautier V."/>
            <person name="Ament-Velasquez S.L."/>
            <person name="Kruys A."/>
            <person name="Hutchinson M.I."/>
            <person name="Powell A.J."/>
            <person name="Barry K."/>
            <person name="Miller A.N."/>
            <person name="Grigoriev I.V."/>
            <person name="Debuchy R."/>
            <person name="Gladieux P."/>
            <person name="Thoren M.H."/>
            <person name="Johannesson H."/>
        </authorList>
    </citation>
    <scope>NUCLEOTIDE SEQUENCE</scope>
    <source>
        <strain evidence="10">CBS 333.67</strain>
    </source>
</reference>
<dbReference type="HAMAP" id="MF_01445">
    <property type="entry name" value="TsaD"/>
    <property type="match status" value="1"/>
</dbReference>
<dbReference type="GO" id="GO:0072670">
    <property type="term" value="P:mitochondrial tRNA threonylcarbamoyladenosine modification"/>
    <property type="evidence" value="ECO:0007669"/>
    <property type="project" value="TreeGrafter"/>
</dbReference>
<dbReference type="PROSITE" id="PS01016">
    <property type="entry name" value="GLYCOPROTEASE"/>
    <property type="match status" value="1"/>
</dbReference>
<keyword evidence="4 7" id="KW-0479">Metal-binding</keyword>
<proteinExistence type="inferred from homology"/>
<keyword evidence="3 7" id="KW-0819">tRNA processing</keyword>
<evidence type="ECO:0000259" key="9">
    <source>
        <dbReference type="Pfam" id="PF00814"/>
    </source>
</evidence>
<feature type="region of interest" description="Disordered" evidence="8">
    <location>
        <begin position="1"/>
        <end position="70"/>
    </location>
</feature>
<dbReference type="GO" id="GO:0005739">
    <property type="term" value="C:mitochondrion"/>
    <property type="evidence" value="ECO:0007669"/>
    <property type="project" value="UniProtKB-SubCell"/>
</dbReference>
<dbReference type="GeneID" id="87883122"/>
<feature type="region of interest" description="Disordered" evidence="8">
    <location>
        <begin position="1395"/>
        <end position="1415"/>
    </location>
</feature>
<keyword evidence="5 7" id="KW-0012">Acyltransferase</keyword>
<protein>
    <recommendedName>
        <fullName evidence="1">N(6)-L-threonylcarbamoyladenine synthase</fullName>
        <ecNumber evidence="1">2.3.1.234</ecNumber>
    </recommendedName>
</protein>
<feature type="region of interest" description="Disordered" evidence="8">
    <location>
        <begin position="303"/>
        <end position="468"/>
    </location>
</feature>
<accession>A0AAJ0M670</accession>
<evidence type="ECO:0000256" key="3">
    <source>
        <dbReference type="ARBA" id="ARBA00022694"/>
    </source>
</evidence>
<comment type="cofactor">
    <cofactor evidence="7">
        <name>a divalent metal cation</name>
        <dbReference type="ChEBI" id="CHEBI:60240"/>
    </cofactor>
    <text evidence="7">Binds 1 divalent metal cation per subunit.</text>
</comment>
<dbReference type="InterPro" id="IPR043129">
    <property type="entry name" value="ATPase_NBD"/>
</dbReference>
<dbReference type="Proteomes" id="UP001273166">
    <property type="component" value="Unassembled WGS sequence"/>
</dbReference>
<comment type="caution">
    <text evidence="10">The sequence shown here is derived from an EMBL/GenBank/DDBJ whole genome shotgun (WGS) entry which is preliminary data.</text>
</comment>
<dbReference type="InterPro" id="IPR000905">
    <property type="entry name" value="Gcp-like_dom"/>
</dbReference>
<comment type="function">
    <text evidence="7">Required for the formation of a threonylcarbamoyl group on adenosine at position 37 (t(6)A37) in mitochondrial tRNAs that read codons beginning with adenine. Probably involved in the transfer of the threonylcarbamoyl moiety of threonylcarbamoyl-AMP (TC-AMP) to the N6 group of A37. Involved in mitochondrial genome maintenance.</text>
</comment>
<feature type="region of interest" description="Disordered" evidence="8">
    <location>
        <begin position="220"/>
        <end position="282"/>
    </location>
</feature>
<dbReference type="GO" id="GO:0046872">
    <property type="term" value="F:metal ion binding"/>
    <property type="evidence" value="ECO:0007669"/>
    <property type="project" value="UniProtKB-KW"/>
</dbReference>
<comment type="subunit">
    <text evidence="7">Homodimer.</text>
</comment>
<keyword evidence="2 7" id="KW-0808">Transferase</keyword>
<feature type="compositionally biased region" description="Low complexity" evidence="8">
    <location>
        <begin position="420"/>
        <end position="431"/>
    </location>
</feature>
<feature type="compositionally biased region" description="Acidic residues" evidence="8">
    <location>
        <begin position="22"/>
        <end position="31"/>
    </location>
</feature>
<sequence>MSGLQTPASGSGNRLSARSKDDWEDWEDDEVLTPITARDGPLLDLGSETAGQPARQASQRTSSSVGRQSVRGIRRLTSRQRQKAQNAKFGIKLVTDMSKLRQQQHIAQQMRRDPGNRETRTGKFVDAAALKALEGAAPDDYGGTLNWLRCKPTKGKRVERLAAEAASSQADLSPSAGPIVIGFAMPSDSDVVISPQTAVVETPVDFPAYFNKPAGAAAAASPSQPVSAWSPDTDDGTSPRIPQRNYVPAVPSIPRQYRAGDVSPLTASDNEGDFPGPRDRMNVRDTLATAIYVSDEDDMATPVTLFEEDGSPATTRRKSLRVTGRQRSATGGSSRSQGWWDQVTSPFGPPTPAAQSPGRPNQARTDQSQTWWSDVDKKKPLSPAPAHSQPEAESSHAARSPPRLQQQHHHLPEIIIEDVSSTSFSSSMATRTPRRTPSTREKPRAMAEEARTPGELPPPYSPPSNKHNANIRYRAVFPPGHPLNEMYPPSPGPVPPGLEHTMTSQGGISLADVPLTPPAAHQPPLPDRPLGSFVPGDHFLDVSGRGPRQKAERQRRRHEKEDAVAWKAGRLWHGRGCCFPCCGCFGRPGREGRKRRRVCLGICLALLLLTAVGVTLGVLLTRHARQATDITVPSQWLNLTNFPPIPTGISTVIGSDSDMTRACVRPPTLWTCSLPKEQADSVSPFDPSQPSFVIQIQFDNSTRQSWNVTWDPPRRPPPTPTTSPSPRAIPATGVSSLFRRLVRGPRDDSASSLSLRPDPAPPSFQEMFFLGNTTDGVVSDDKAGEPTPFYISMLRSVNDTVGPNLLSRRAVSRQSNVTTNQGLPNASDIAPLPAVNKDGTGAPAVALGFPTQQPLRLYDRGLPTERYAFYSYFNKTLYVQSVDASLGDGDRVSAADDNGGSVQREAKFLITWLSVRYKVELWTRMSNTTRLSGRFGGSASRDNSTQPGTFPYPMTVTLDTHGGQRGSKFVFARGVDAQGRIVLDDARFVLNNMNTTGDLVNPAGEFDPSLGGMDGGTGGCRCEYRNWVQVNGGSTKKWPPKSLLTLAIETSCDDTCVAILEKSGSAARLHVNSKISSDNREFGGIHPITAVESHMSQVAPLVESALQFLPPAEGGRGVPPDFISVTRGPGMTSSLAIGLTMAKGLAVAWGVPLLAVHHMQAHALTPRLVTALKQSQALSLSSSTSSGGPNNLKGQKKPGFPFLSLLVSGGHTQLLLSRSVDSHTILAESSNVAIGDMLDKCARLILPRTVLESAGNVMYGAQLETFAFPPPSSPSKAAVQGPNSATLDYDYSPPLKRANEIERYTSREHGWTLTPPLVESRQMAYDFSGLGGQVQAIMHKDPDMDEAQRRELARATMRLAFEHLASRVIFALNDPVVQTMVGLAARLTTTTTAASSFPIGGQQRGREPGAAPPTTPRIKTLVVSGGVASNRFLMHVLRAMLRVRGFGNVEIVRPPAEMCTDNAAMIAWAGMEMWEAGWRSELDVLPLRKWSMDPEKEGGILGAPGWTSRIEGARIEY</sequence>
<evidence type="ECO:0000256" key="4">
    <source>
        <dbReference type="ARBA" id="ARBA00022723"/>
    </source>
</evidence>
<comment type="similarity">
    <text evidence="7">Belongs to the KAE1 / TsaD family.</text>
</comment>
<feature type="domain" description="Gcp-like" evidence="9">
    <location>
        <begin position="1077"/>
        <end position="1171"/>
    </location>
</feature>
<evidence type="ECO:0000313" key="11">
    <source>
        <dbReference type="Proteomes" id="UP001273166"/>
    </source>
</evidence>
<reference evidence="10" key="1">
    <citation type="journal article" date="2023" name="Mol. Phylogenet. Evol.">
        <title>Genome-scale phylogeny and comparative genomics of the fungal order Sordariales.</title>
        <authorList>
            <person name="Hensen N."/>
            <person name="Bonometti L."/>
            <person name="Westerberg I."/>
            <person name="Brannstrom I.O."/>
            <person name="Guillou S."/>
            <person name="Cros-Aarteil S."/>
            <person name="Calhoun S."/>
            <person name="Haridas S."/>
            <person name="Kuo A."/>
            <person name="Mondo S."/>
            <person name="Pangilinan J."/>
            <person name="Riley R."/>
            <person name="LaButti K."/>
            <person name="Andreopoulos B."/>
            <person name="Lipzen A."/>
            <person name="Chen C."/>
            <person name="Yan M."/>
            <person name="Daum C."/>
            <person name="Ng V."/>
            <person name="Clum A."/>
            <person name="Steindorff A."/>
            <person name="Ohm R.A."/>
            <person name="Martin F."/>
            <person name="Silar P."/>
            <person name="Natvig D.O."/>
            <person name="Lalanne C."/>
            <person name="Gautier V."/>
            <person name="Ament-Velasquez S.L."/>
            <person name="Kruys A."/>
            <person name="Hutchinson M.I."/>
            <person name="Powell A.J."/>
            <person name="Barry K."/>
            <person name="Miller A.N."/>
            <person name="Grigoriev I.V."/>
            <person name="Debuchy R."/>
            <person name="Gladieux P."/>
            <person name="Hiltunen Thoren M."/>
            <person name="Johannesson H."/>
        </authorList>
    </citation>
    <scope>NUCLEOTIDE SEQUENCE</scope>
    <source>
        <strain evidence="10">CBS 333.67</strain>
    </source>
</reference>
<feature type="region of interest" description="Disordered" evidence="8">
    <location>
        <begin position="480"/>
        <end position="560"/>
    </location>
</feature>
<dbReference type="InterPro" id="IPR022450">
    <property type="entry name" value="TsaD"/>
</dbReference>